<organism evidence="7 8">
    <name type="scientific">Micromonas commoda (strain RCC299 / NOUM17 / CCMP2709)</name>
    <name type="common">Picoplanktonic green alga</name>
    <dbReference type="NCBI Taxonomy" id="296587"/>
    <lineage>
        <taxon>Eukaryota</taxon>
        <taxon>Viridiplantae</taxon>
        <taxon>Chlorophyta</taxon>
        <taxon>Mamiellophyceae</taxon>
        <taxon>Mamiellales</taxon>
        <taxon>Mamiellaceae</taxon>
        <taxon>Micromonas</taxon>
    </lineage>
</organism>
<protein>
    <submittedName>
        <fullName evidence="7">Glycoside hydrolase family 31 protein</fullName>
    </submittedName>
</protein>
<evidence type="ECO:0000256" key="1">
    <source>
        <dbReference type="ARBA" id="ARBA00007806"/>
    </source>
</evidence>
<evidence type="ECO:0000313" key="7">
    <source>
        <dbReference type="EMBL" id="ACO68549.1"/>
    </source>
</evidence>
<sequence length="499" mass="56661">MRIQSRVDWNDRSVLHPWQSLEQPISYSGNRVDSIRGVDGAVEPSSTEDSVILRVGLAAKQHIRAAAWTALGSLPLPKRPPPDVLFKRSTWTTWATSHADVTQRQVLDLATAVIDNGFIPGVLEIDDRWQSRYGDLEFDPEKFPNPKKLVDDLHDLGFLVTVWVMPFLQEGSVAYEEARDRGYIVAGNEPPSVRWWGTQPVWVLDLTNEMAVDWFVTRLKRLQDTMGIDGFKFDAGEPCFMPRGAVTTRPLQHPGEYTQIWVNEVASRFPISEVRSAYFTTGYSGLVRMGDRDSVWGLDNGLQSLIPALLTSSVLGYHFCLPDMVGGNAYWGQYPDTELIVRWAQVSIMMPSVQWSIPPWDISDTARTLCLAAEHDREKVLLPRLLQLAVEASTSLAPICRPLWWLDPLDKETYAIDDQFAVGDDIIVAPVVEKGARWRRLYLPIGEWVEWDRDVHDIIEKCNRYCDAPNTFLGPCWITVDAPLEKLPIFIKLDKSLWD</sequence>
<evidence type="ECO:0000256" key="3">
    <source>
        <dbReference type="ARBA" id="ARBA00023295"/>
    </source>
</evidence>
<dbReference type="CDD" id="cd06592">
    <property type="entry name" value="GH31_NET37"/>
    <property type="match status" value="1"/>
</dbReference>
<keyword evidence="2 4" id="KW-0378">Hydrolase</keyword>
<dbReference type="Proteomes" id="UP000002009">
    <property type="component" value="Chromosome 1"/>
</dbReference>
<keyword evidence="8" id="KW-1185">Reference proteome</keyword>
<proteinExistence type="inferred from homology"/>
<dbReference type="OrthoDB" id="10070917at2759"/>
<dbReference type="InParanoid" id="C1FEE0"/>
<dbReference type="EMBL" id="CP001574">
    <property type="protein sequence ID" value="ACO68549.1"/>
    <property type="molecule type" value="Genomic_DNA"/>
</dbReference>
<dbReference type="GeneID" id="8250607"/>
<dbReference type="GO" id="GO:0005975">
    <property type="term" value="P:carbohydrate metabolic process"/>
    <property type="evidence" value="ECO:0007669"/>
    <property type="project" value="InterPro"/>
</dbReference>
<evidence type="ECO:0000313" key="8">
    <source>
        <dbReference type="Proteomes" id="UP000002009"/>
    </source>
</evidence>
<dbReference type="SUPFAM" id="SSF51445">
    <property type="entry name" value="(Trans)glycosidases"/>
    <property type="match status" value="1"/>
</dbReference>
<keyword evidence="3 4" id="KW-0326">Glycosidase</keyword>
<dbReference type="Gene3D" id="3.20.20.80">
    <property type="entry name" value="Glycosidases"/>
    <property type="match status" value="1"/>
</dbReference>
<gene>
    <name evidence="7" type="ORF">MICPUN_77598</name>
</gene>
<feature type="domain" description="Glycoside hydrolase family 31 TIM barrel" evidence="5">
    <location>
        <begin position="102"/>
        <end position="352"/>
    </location>
</feature>
<dbReference type="GO" id="GO:0004553">
    <property type="term" value="F:hydrolase activity, hydrolyzing O-glycosyl compounds"/>
    <property type="evidence" value="ECO:0007669"/>
    <property type="project" value="InterPro"/>
</dbReference>
<dbReference type="PANTHER" id="PTHR43053">
    <property type="entry name" value="GLYCOSIDASE FAMILY 31"/>
    <property type="match status" value="1"/>
</dbReference>
<dbReference type="OMA" id="AFFTWVH"/>
<comment type="similarity">
    <text evidence="1 4">Belongs to the glycosyl hydrolase 31 family.</text>
</comment>
<dbReference type="AlphaFoldDB" id="C1FEE0"/>
<accession>C1FEE0</accession>
<dbReference type="InterPro" id="IPR000322">
    <property type="entry name" value="Glyco_hydro_31_TIM"/>
</dbReference>
<dbReference type="InterPro" id="IPR050985">
    <property type="entry name" value="Alpha-glycosidase_related"/>
</dbReference>
<dbReference type="PANTHER" id="PTHR43053:SF4">
    <property type="entry name" value="MYOGENESIS-REGULATING GLYCOSIDASE"/>
    <property type="match status" value="1"/>
</dbReference>
<evidence type="ECO:0000259" key="6">
    <source>
        <dbReference type="Pfam" id="PF21365"/>
    </source>
</evidence>
<dbReference type="Gene3D" id="2.60.40.1180">
    <property type="entry name" value="Golgi alpha-mannosidase II"/>
    <property type="match status" value="1"/>
</dbReference>
<feature type="domain" description="Glycosyl hydrolase family 31 C-terminal" evidence="6">
    <location>
        <begin position="397"/>
        <end position="492"/>
    </location>
</feature>
<evidence type="ECO:0000259" key="5">
    <source>
        <dbReference type="Pfam" id="PF01055"/>
    </source>
</evidence>
<dbReference type="InterPro" id="IPR048395">
    <property type="entry name" value="Glyco_hydro_31_C"/>
</dbReference>
<dbReference type="RefSeq" id="XP_002507291.1">
    <property type="nucleotide sequence ID" value="XM_002507245.1"/>
</dbReference>
<name>C1FEE0_MICCC</name>
<dbReference type="Pfam" id="PF01055">
    <property type="entry name" value="Glyco_hydro_31_2nd"/>
    <property type="match status" value="1"/>
</dbReference>
<dbReference type="STRING" id="296587.C1FEE0"/>
<reference evidence="7 8" key="1">
    <citation type="journal article" date="2009" name="Science">
        <title>Green evolution and dynamic adaptations revealed by genomes of the marine picoeukaryotes Micromonas.</title>
        <authorList>
            <person name="Worden A.Z."/>
            <person name="Lee J.H."/>
            <person name="Mock T."/>
            <person name="Rouze P."/>
            <person name="Simmons M.P."/>
            <person name="Aerts A.L."/>
            <person name="Allen A.E."/>
            <person name="Cuvelier M.L."/>
            <person name="Derelle E."/>
            <person name="Everett M.V."/>
            <person name="Foulon E."/>
            <person name="Grimwood J."/>
            <person name="Gundlach H."/>
            <person name="Henrissat B."/>
            <person name="Napoli C."/>
            <person name="McDonald S.M."/>
            <person name="Parker M.S."/>
            <person name="Rombauts S."/>
            <person name="Salamov A."/>
            <person name="Von Dassow P."/>
            <person name="Badger J.H."/>
            <person name="Coutinho P.M."/>
            <person name="Demir E."/>
            <person name="Dubchak I."/>
            <person name="Gentemann C."/>
            <person name="Eikrem W."/>
            <person name="Gready J.E."/>
            <person name="John U."/>
            <person name="Lanier W."/>
            <person name="Lindquist E.A."/>
            <person name="Lucas S."/>
            <person name="Mayer K.F."/>
            <person name="Moreau H."/>
            <person name="Not F."/>
            <person name="Otillar R."/>
            <person name="Panaud O."/>
            <person name="Pangilinan J."/>
            <person name="Paulsen I."/>
            <person name="Piegu B."/>
            <person name="Poliakov A."/>
            <person name="Robbens S."/>
            <person name="Schmutz J."/>
            <person name="Toulza E."/>
            <person name="Wyss T."/>
            <person name="Zelensky A."/>
            <person name="Zhou K."/>
            <person name="Armbrust E.V."/>
            <person name="Bhattacharya D."/>
            <person name="Goodenough U.W."/>
            <person name="Van de Peer Y."/>
            <person name="Grigoriev I.V."/>
        </authorList>
    </citation>
    <scope>NUCLEOTIDE SEQUENCE [LARGE SCALE GENOMIC DNA]</scope>
    <source>
        <strain evidence="8">RCC299 / NOUM17</strain>
    </source>
</reference>
<dbReference type="InterPro" id="IPR017853">
    <property type="entry name" value="GH"/>
</dbReference>
<dbReference type="CAZy" id="GH31">
    <property type="family name" value="Glycoside Hydrolase Family 31"/>
</dbReference>
<dbReference type="SUPFAM" id="SSF51011">
    <property type="entry name" value="Glycosyl hydrolase domain"/>
    <property type="match status" value="1"/>
</dbReference>
<evidence type="ECO:0000256" key="2">
    <source>
        <dbReference type="ARBA" id="ARBA00022801"/>
    </source>
</evidence>
<dbReference type="InterPro" id="IPR013780">
    <property type="entry name" value="Glyco_hydro_b"/>
</dbReference>
<dbReference type="eggNOG" id="KOG1065">
    <property type="taxonomic scope" value="Eukaryota"/>
</dbReference>
<dbReference type="KEGG" id="mis:MICPUN_77598"/>
<evidence type="ECO:0000256" key="4">
    <source>
        <dbReference type="RuleBase" id="RU361185"/>
    </source>
</evidence>
<dbReference type="Pfam" id="PF21365">
    <property type="entry name" value="Glyco_hydro_31_3rd"/>
    <property type="match status" value="1"/>
</dbReference>